<keyword evidence="1" id="KW-0614">Plasmid</keyword>
<gene>
    <name evidence="1" type="ORF">XcfCFBP6991P_23895</name>
</gene>
<evidence type="ECO:0000313" key="1">
    <source>
        <dbReference type="EMBL" id="ATS86910.1"/>
    </source>
</evidence>
<dbReference type="Proteomes" id="UP000230560">
    <property type="component" value="Plasmid pA"/>
</dbReference>
<protein>
    <submittedName>
        <fullName evidence="1">Uncharacterized protein</fullName>
    </submittedName>
</protein>
<name>A0AB33FF57_XANCI</name>
<organism evidence="1 2">
    <name type="scientific">Xanthomonas citri pv. phaseoli var. fuscans</name>
    <dbReference type="NCBI Taxonomy" id="473423"/>
    <lineage>
        <taxon>Bacteria</taxon>
        <taxon>Pseudomonadati</taxon>
        <taxon>Pseudomonadota</taxon>
        <taxon>Gammaproteobacteria</taxon>
        <taxon>Lysobacterales</taxon>
        <taxon>Lysobacteraceae</taxon>
        <taxon>Xanthomonas</taxon>
    </lineage>
</organism>
<evidence type="ECO:0000313" key="2">
    <source>
        <dbReference type="Proteomes" id="UP000230560"/>
    </source>
</evidence>
<reference evidence="1 2" key="1">
    <citation type="journal article" date="2017" name="BMC Genomics">
        <title>Xanthomonas adaptation to common bean is associated with horizontal transfers of genes encoding TAL effectors.</title>
        <authorList>
            <person name="Ruh M."/>
            <person name="Briand M."/>
            <person name="Bonneau S."/>
            <person name="Jacques M.A."/>
            <person name="Chen N.W.G."/>
        </authorList>
    </citation>
    <scope>NUCLEOTIDE SEQUENCE [LARGE SCALE GENOMIC DNA]</scope>
    <source>
        <strain evidence="1 2">CFBP6991</strain>
    </source>
</reference>
<accession>A0AB33FF57</accession>
<dbReference type="EMBL" id="CP021017">
    <property type="protein sequence ID" value="ATS86910.1"/>
    <property type="molecule type" value="Genomic_DNA"/>
</dbReference>
<dbReference type="AlphaFoldDB" id="A0AB33FF57"/>
<proteinExistence type="predicted"/>
<sequence length="82" mass="9252">MHITKLENALITHTHGLLNDAFPDADSRWIEGASRLQVLGDRAGLPDQEKRACEAVLAFMEFGQNRRKVLKPNAVNVERNEQ</sequence>
<geneLocation type="plasmid" evidence="1 2">
    <name>pA</name>
</geneLocation>
<dbReference type="RefSeq" id="WP_042826723.1">
    <property type="nucleotide sequence ID" value="NZ_CP020980.2"/>
</dbReference>